<feature type="coiled-coil region" evidence="1">
    <location>
        <begin position="22"/>
        <end position="49"/>
    </location>
</feature>
<feature type="region of interest" description="Disordered" evidence="2">
    <location>
        <begin position="140"/>
        <end position="188"/>
    </location>
</feature>
<name>A0ABR7G5U0_9FIRM</name>
<sequence length="188" mass="21243">MKTFFEDLTKRLGETAELVGNKANEAMEVQRLKNQIRTLERNNEDDLAELGRVLYEKFLNGEELEAEEEALCEAIQDRKESIEEYNEQIVELRGDTNCAACGKSIAKGMAYCPYCGEKVSTSVPTDADFVDEEDIVVDVKESVDEVKEEPTATQEKEEPEDKPQVQADELKEEPEAQAEENVTESPEE</sequence>
<evidence type="ECO:0000313" key="4">
    <source>
        <dbReference type="Proteomes" id="UP000631576"/>
    </source>
</evidence>
<dbReference type="Proteomes" id="UP000631576">
    <property type="component" value="Unassembled WGS sequence"/>
</dbReference>
<protein>
    <submittedName>
        <fullName evidence="3">Zinc ribbon domain-containing protein</fullName>
    </submittedName>
</protein>
<dbReference type="RefSeq" id="WP_186864648.1">
    <property type="nucleotide sequence ID" value="NZ_JACOPE010000001.1"/>
</dbReference>
<evidence type="ECO:0000313" key="3">
    <source>
        <dbReference type="EMBL" id="MBC5682792.1"/>
    </source>
</evidence>
<keyword evidence="1" id="KW-0175">Coiled coil</keyword>
<reference evidence="3 4" key="1">
    <citation type="submission" date="2020-08" db="EMBL/GenBank/DDBJ databases">
        <title>Genome public.</title>
        <authorList>
            <person name="Liu C."/>
            <person name="Sun Q."/>
        </authorList>
    </citation>
    <scope>NUCLEOTIDE SEQUENCE [LARGE SCALE GENOMIC DNA]</scope>
    <source>
        <strain evidence="3 4">NSJ-13</strain>
    </source>
</reference>
<feature type="compositionally biased region" description="Acidic residues" evidence="2">
    <location>
        <begin position="170"/>
        <end position="188"/>
    </location>
</feature>
<feature type="compositionally biased region" description="Basic and acidic residues" evidence="2">
    <location>
        <begin position="140"/>
        <end position="163"/>
    </location>
</feature>
<gene>
    <name evidence="3" type="ORF">H8S40_04275</name>
</gene>
<comment type="caution">
    <text evidence="3">The sequence shown here is derived from an EMBL/GenBank/DDBJ whole genome shotgun (WGS) entry which is preliminary data.</text>
</comment>
<proteinExistence type="predicted"/>
<dbReference type="EMBL" id="JACOPE010000001">
    <property type="protein sequence ID" value="MBC5682792.1"/>
    <property type="molecule type" value="Genomic_DNA"/>
</dbReference>
<keyword evidence="4" id="KW-1185">Reference proteome</keyword>
<evidence type="ECO:0000256" key="2">
    <source>
        <dbReference type="SAM" id="MobiDB-lite"/>
    </source>
</evidence>
<accession>A0ABR7G5U0</accession>
<organism evidence="3 4">
    <name type="scientific">Ruminococcus hominis</name>
    <dbReference type="NCBI Taxonomy" id="2763065"/>
    <lineage>
        <taxon>Bacteria</taxon>
        <taxon>Bacillati</taxon>
        <taxon>Bacillota</taxon>
        <taxon>Clostridia</taxon>
        <taxon>Eubacteriales</taxon>
        <taxon>Oscillospiraceae</taxon>
        <taxon>Ruminococcus</taxon>
    </lineage>
</organism>
<evidence type="ECO:0000256" key="1">
    <source>
        <dbReference type="SAM" id="Coils"/>
    </source>
</evidence>